<name>A0A2P2MQV3_RHIMU</name>
<organism evidence="1">
    <name type="scientific">Rhizophora mucronata</name>
    <name type="common">Asiatic mangrove</name>
    <dbReference type="NCBI Taxonomy" id="61149"/>
    <lineage>
        <taxon>Eukaryota</taxon>
        <taxon>Viridiplantae</taxon>
        <taxon>Streptophyta</taxon>
        <taxon>Embryophyta</taxon>
        <taxon>Tracheophyta</taxon>
        <taxon>Spermatophyta</taxon>
        <taxon>Magnoliopsida</taxon>
        <taxon>eudicotyledons</taxon>
        <taxon>Gunneridae</taxon>
        <taxon>Pentapetalae</taxon>
        <taxon>rosids</taxon>
        <taxon>fabids</taxon>
        <taxon>Malpighiales</taxon>
        <taxon>Rhizophoraceae</taxon>
        <taxon>Rhizophora</taxon>
    </lineage>
</organism>
<dbReference type="EMBL" id="GGEC01052102">
    <property type="protein sequence ID" value="MBX32586.1"/>
    <property type="molecule type" value="Transcribed_RNA"/>
</dbReference>
<sequence length="70" mass="8263">MKPFSWFLLRFSFRRCSKSPIEEGMDPLILLFEMSRVSKLPIRDSSIGRGPLMLLEERFLQKVKCQTEVL</sequence>
<dbReference type="AlphaFoldDB" id="A0A2P2MQV3"/>
<reference evidence="1" key="1">
    <citation type="submission" date="2018-02" db="EMBL/GenBank/DDBJ databases">
        <title>Rhizophora mucronata_Transcriptome.</title>
        <authorList>
            <person name="Meera S.P."/>
            <person name="Sreeshan A."/>
            <person name="Augustine A."/>
        </authorList>
    </citation>
    <scope>NUCLEOTIDE SEQUENCE</scope>
    <source>
        <tissue evidence="1">Leaf</tissue>
    </source>
</reference>
<evidence type="ECO:0000313" key="1">
    <source>
        <dbReference type="EMBL" id="MBX32586.1"/>
    </source>
</evidence>
<proteinExistence type="predicted"/>
<accession>A0A2P2MQV3</accession>
<protein>
    <submittedName>
        <fullName evidence="1">Uncharacterized protein</fullName>
    </submittedName>
</protein>